<evidence type="ECO:0000313" key="1">
    <source>
        <dbReference type="EMBL" id="CAJ1928864.1"/>
    </source>
</evidence>
<organism evidence="1 2">
    <name type="scientific">Cylindrotheca closterium</name>
    <dbReference type="NCBI Taxonomy" id="2856"/>
    <lineage>
        <taxon>Eukaryota</taxon>
        <taxon>Sar</taxon>
        <taxon>Stramenopiles</taxon>
        <taxon>Ochrophyta</taxon>
        <taxon>Bacillariophyta</taxon>
        <taxon>Bacillariophyceae</taxon>
        <taxon>Bacillariophycidae</taxon>
        <taxon>Bacillariales</taxon>
        <taxon>Bacillariaceae</taxon>
        <taxon>Cylindrotheca</taxon>
    </lineage>
</organism>
<keyword evidence="2" id="KW-1185">Reference proteome</keyword>
<comment type="caution">
    <text evidence="1">The sequence shown here is derived from an EMBL/GenBank/DDBJ whole genome shotgun (WGS) entry which is preliminary data.</text>
</comment>
<name>A0AAD2CMJ6_9STRA</name>
<dbReference type="AlphaFoldDB" id="A0AAD2CMJ6"/>
<proteinExistence type="predicted"/>
<reference evidence="1" key="1">
    <citation type="submission" date="2023-08" db="EMBL/GenBank/DDBJ databases">
        <authorList>
            <person name="Audoor S."/>
            <person name="Bilcke G."/>
        </authorList>
    </citation>
    <scope>NUCLEOTIDE SEQUENCE</scope>
</reference>
<gene>
    <name evidence="1" type="ORF">CYCCA115_LOCUS1561</name>
</gene>
<protein>
    <submittedName>
        <fullName evidence="1">Uncharacterized protein</fullName>
    </submittedName>
</protein>
<dbReference type="Proteomes" id="UP001295423">
    <property type="component" value="Unassembled WGS sequence"/>
</dbReference>
<sequence>MNLSDDFVSADYLSRRTECQAWYLAHKFAFDHNEGKGLDTFAKLYDVQSIKAKKAFDDDLKTSRARVSAVELESVPPATKYFELFKTTFESLKERAVRLVGQNTPVTAHPLERHLLPCRLPSILTCSLLQPSSV</sequence>
<dbReference type="EMBL" id="CAKOGP040000061">
    <property type="protein sequence ID" value="CAJ1928864.1"/>
    <property type="molecule type" value="Genomic_DNA"/>
</dbReference>
<accession>A0AAD2CMJ6</accession>
<evidence type="ECO:0000313" key="2">
    <source>
        <dbReference type="Proteomes" id="UP001295423"/>
    </source>
</evidence>